<feature type="compositionally biased region" description="Polar residues" evidence="1">
    <location>
        <begin position="336"/>
        <end position="347"/>
    </location>
</feature>
<name>A0A7S2B3B7_9STRA</name>
<protein>
    <submittedName>
        <fullName evidence="2">Uncharacterized protein</fullName>
    </submittedName>
</protein>
<feature type="region of interest" description="Disordered" evidence="1">
    <location>
        <begin position="265"/>
        <end position="285"/>
    </location>
</feature>
<dbReference type="AlphaFoldDB" id="A0A7S2B3B7"/>
<sequence length="404" mass="45384">MRRADPVEENALQHREKVESFKKMNAGMKKALINGRCTHNILNHKSLLQVPVKSRSEELRSIPKHKDSEVDYHILNHKARNMQDQISIIPPQRSPRIEGTWLHNTLVPIGDKLPTKYEHCREFDIVSNHYRSNHDLRDKEDLEKLRFDAQVAYWQTHDYDPIVGKYLEKNKEEEFQRQRKAVEKVAGSSKMARLPPSVKHSEGQAYHLLHHEVKDAANAELVAHAGERGVKSKKRSAIEAKTKLNAEQEEDQKHEQMLSRISRTTNQAERAAGRHHGFDIVSNESHYGRQRKNVAESQLIPEHAAWKRLQQSGGAPAIVGTSVMSKAGTLRGGGPTSETIPSSTQRRSSAHTRAITPPVPSLKMPANITVLQNNYDINPPPSVKPVTGGGTTNSSFSGVRTGGF</sequence>
<feature type="region of interest" description="Disordered" evidence="1">
    <location>
        <begin position="379"/>
        <end position="404"/>
    </location>
</feature>
<accession>A0A7S2B3B7</accession>
<evidence type="ECO:0000313" key="2">
    <source>
        <dbReference type="EMBL" id="CAD9384040.1"/>
    </source>
</evidence>
<feature type="region of interest" description="Disordered" evidence="1">
    <location>
        <begin position="327"/>
        <end position="361"/>
    </location>
</feature>
<proteinExistence type="predicted"/>
<reference evidence="2" key="1">
    <citation type="submission" date="2021-01" db="EMBL/GenBank/DDBJ databases">
        <authorList>
            <person name="Corre E."/>
            <person name="Pelletier E."/>
            <person name="Niang G."/>
            <person name="Scheremetjew M."/>
            <person name="Finn R."/>
            <person name="Kale V."/>
            <person name="Holt S."/>
            <person name="Cochrane G."/>
            <person name="Meng A."/>
            <person name="Brown T."/>
            <person name="Cohen L."/>
        </authorList>
    </citation>
    <scope>NUCLEOTIDE SEQUENCE</scope>
    <source>
        <strain evidence="2">CCMP1381</strain>
    </source>
</reference>
<gene>
    <name evidence="2" type="ORF">DSPE1174_LOCUS4995</name>
</gene>
<organism evidence="2">
    <name type="scientific">Octactis speculum</name>
    <dbReference type="NCBI Taxonomy" id="3111310"/>
    <lineage>
        <taxon>Eukaryota</taxon>
        <taxon>Sar</taxon>
        <taxon>Stramenopiles</taxon>
        <taxon>Ochrophyta</taxon>
        <taxon>Dictyochophyceae</taxon>
        <taxon>Dictyochales</taxon>
        <taxon>Dictyochaceae</taxon>
        <taxon>Octactis</taxon>
    </lineage>
</organism>
<dbReference type="EMBL" id="HBGS01009452">
    <property type="protein sequence ID" value="CAD9384040.1"/>
    <property type="molecule type" value="Transcribed_RNA"/>
</dbReference>
<evidence type="ECO:0000256" key="1">
    <source>
        <dbReference type="SAM" id="MobiDB-lite"/>
    </source>
</evidence>